<dbReference type="EMBL" id="LJSX01000004">
    <property type="protein sequence ID" value="KPQ12003.1"/>
    <property type="molecule type" value="Genomic_DNA"/>
</dbReference>
<evidence type="ECO:0000313" key="5">
    <source>
        <dbReference type="Proteomes" id="UP000050497"/>
    </source>
</evidence>
<sequence>MSIAVPAAEQSGALAGDSIPIRAFAMLGGRRIVAHGVQNSIDAHDVIMRGLPSASLIHLIARVRVLSHGDALEKAIGMSIRTLQRRRKDAADTRLSVEQSSRAWRFAEILARAIDVMGAQEAAEAWLEAQAIGLDNRRPIDLLSSAAGAEAVENYLTRLEYGVYT</sequence>
<dbReference type="InterPro" id="IPR046847">
    <property type="entry name" value="Xre-like_HTH"/>
</dbReference>
<evidence type="ECO:0000313" key="6">
    <source>
        <dbReference type="Proteomes" id="UP000182800"/>
    </source>
</evidence>
<dbReference type="InterPro" id="IPR024467">
    <property type="entry name" value="Xre/MbcA/ParS-like_toxin-bd"/>
</dbReference>
<reference evidence="3 5" key="1">
    <citation type="submission" date="2015-09" db="EMBL/GenBank/DDBJ databases">
        <title>Identification and resolution of microdiversity through metagenomic sequencing of parallel consortia.</title>
        <authorList>
            <person name="Nelson W.C."/>
            <person name="Romine M.F."/>
            <person name="Lindemann S.R."/>
        </authorList>
    </citation>
    <scope>NUCLEOTIDE SEQUENCE [LARGE SCALE GENOMIC DNA]</scope>
    <source>
        <strain evidence="3">HL-109</strain>
    </source>
</reference>
<dbReference type="STRING" id="1653334.GA0071312_2446"/>
<evidence type="ECO:0000313" key="4">
    <source>
        <dbReference type="EMBL" id="SCC81502.1"/>
    </source>
</evidence>
<feature type="domain" description="Antitoxin Xre/MbcA/ParS-like toxin-binding" evidence="1">
    <location>
        <begin position="113"/>
        <end position="162"/>
    </location>
</feature>
<gene>
    <name evidence="4" type="ORF">GA0071312_2446</name>
    <name evidence="3" type="ORF">HLUCCO17_04185</name>
</gene>
<name>A0A0P7YCY0_9HYPH</name>
<dbReference type="Pfam" id="PF20432">
    <property type="entry name" value="Xre-like-HTH"/>
    <property type="match status" value="1"/>
</dbReference>
<dbReference type="AlphaFoldDB" id="A0A0P7YCY0"/>
<dbReference type="OrthoDB" id="5918037at2"/>
<organism evidence="3 5">
    <name type="scientific">Saliniramus fredricksonii</name>
    <dbReference type="NCBI Taxonomy" id="1653334"/>
    <lineage>
        <taxon>Bacteria</taxon>
        <taxon>Pseudomonadati</taxon>
        <taxon>Pseudomonadota</taxon>
        <taxon>Alphaproteobacteria</taxon>
        <taxon>Hyphomicrobiales</taxon>
        <taxon>Salinarimonadaceae</taxon>
        <taxon>Saliniramus</taxon>
    </lineage>
</organism>
<dbReference type="PATRIC" id="fig|1653334.4.peg.1524"/>
<dbReference type="GO" id="GO:0003677">
    <property type="term" value="F:DNA binding"/>
    <property type="evidence" value="ECO:0007669"/>
    <property type="project" value="InterPro"/>
</dbReference>
<evidence type="ECO:0000313" key="3">
    <source>
        <dbReference type="EMBL" id="KPQ12003.1"/>
    </source>
</evidence>
<reference evidence="4 6" key="2">
    <citation type="submission" date="2016-08" db="EMBL/GenBank/DDBJ databases">
        <authorList>
            <person name="Varghese N."/>
            <person name="Submissions Spin"/>
        </authorList>
    </citation>
    <scope>NUCLEOTIDE SEQUENCE [LARGE SCALE GENOMIC DNA]</scope>
    <source>
        <strain evidence="4 6">HL-109</strain>
    </source>
</reference>
<dbReference type="NCBIfam" id="TIGR02293">
    <property type="entry name" value="TAS_TIGR02293"/>
    <property type="match status" value="1"/>
</dbReference>
<protein>
    <submittedName>
        <fullName evidence="3">Toxin-antitoxin system TIGR02293 family antidote component</fullName>
    </submittedName>
    <submittedName>
        <fullName evidence="4">Toxin-antitoxin system antitoxin component, TIGR02293 family</fullName>
    </submittedName>
</protein>
<comment type="caution">
    <text evidence="3">The sequence shown here is derived from an EMBL/GenBank/DDBJ whole genome shotgun (WGS) entry which is preliminary data.</text>
</comment>
<evidence type="ECO:0000259" key="1">
    <source>
        <dbReference type="Pfam" id="PF09722"/>
    </source>
</evidence>
<accession>A0A0P7YCY0</accession>
<dbReference type="Proteomes" id="UP000050497">
    <property type="component" value="Unassembled WGS sequence"/>
</dbReference>
<keyword evidence="6" id="KW-1185">Reference proteome</keyword>
<dbReference type="InterPro" id="IPR011979">
    <property type="entry name" value="Antitox_Xre"/>
</dbReference>
<evidence type="ECO:0000259" key="2">
    <source>
        <dbReference type="Pfam" id="PF20432"/>
    </source>
</evidence>
<dbReference type="Proteomes" id="UP000182800">
    <property type="component" value="Unassembled WGS sequence"/>
</dbReference>
<dbReference type="Pfam" id="PF09722">
    <property type="entry name" value="Xre_MbcA_ParS_C"/>
    <property type="match status" value="1"/>
</dbReference>
<proteinExistence type="predicted"/>
<dbReference type="EMBL" id="FMBM01000002">
    <property type="protein sequence ID" value="SCC81502.1"/>
    <property type="molecule type" value="Genomic_DNA"/>
</dbReference>
<feature type="domain" description="Antitoxin Xre-like helix-turn-helix" evidence="2">
    <location>
        <begin position="42"/>
        <end position="107"/>
    </location>
</feature>